<feature type="transmembrane region" description="Helical" evidence="8">
    <location>
        <begin position="106"/>
        <end position="127"/>
    </location>
</feature>
<feature type="transmembrane region" description="Helical" evidence="8">
    <location>
        <begin position="329"/>
        <end position="347"/>
    </location>
</feature>
<dbReference type="InterPro" id="IPR020846">
    <property type="entry name" value="MFS_dom"/>
</dbReference>
<evidence type="ECO:0000259" key="9">
    <source>
        <dbReference type="PROSITE" id="PS50850"/>
    </source>
</evidence>
<evidence type="ECO:0000256" key="7">
    <source>
        <dbReference type="ARBA" id="ARBA00023136"/>
    </source>
</evidence>
<comment type="similarity">
    <text evidence="2">Belongs to the major facilitator superfamily. EmrB family.</text>
</comment>
<dbReference type="InterPro" id="IPR011701">
    <property type="entry name" value="MFS"/>
</dbReference>
<feature type="transmembrane region" description="Helical" evidence="8">
    <location>
        <begin position="139"/>
        <end position="161"/>
    </location>
</feature>
<feature type="transmembrane region" description="Helical" evidence="8">
    <location>
        <begin position="80"/>
        <end position="100"/>
    </location>
</feature>
<keyword evidence="5 8" id="KW-0812">Transmembrane</keyword>
<comment type="caution">
    <text evidence="10">The sequence shown here is derived from an EMBL/GenBank/DDBJ whole genome shotgun (WGS) entry which is preliminary data.</text>
</comment>
<feature type="transmembrane region" description="Helical" evidence="8">
    <location>
        <begin position="201"/>
        <end position="219"/>
    </location>
</feature>
<protein>
    <submittedName>
        <fullName evidence="10">Drug H(+) antiporter</fullName>
    </submittedName>
</protein>
<feature type="transmembrane region" description="Helical" evidence="8">
    <location>
        <begin position="225"/>
        <end position="245"/>
    </location>
</feature>
<evidence type="ECO:0000256" key="3">
    <source>
        <dbReference type="ARBA" id="ARBA00022448"/>
    </source>
</evidence>
<feature type="transmembrane region" description="Helical" evidence="8">
    <location>
        <begin position="167"/>
        <end position="189"/>
    </location>
</feature>
<dbReference type="PRINTS" id="PR01036">
    <property type="entry name" value="TCRTETB"/>
</dbReference>
<feature type="transmembrane region" description="Helical" evidence="8">
    <location>
        <begin position="436"/>
        <end position="460"/>
    </location>
</feature>
<reference evidence="10 11" key="1">
    <citation type="journal article" date="2015" name="Genome Announc.">
        <title>Expanding the biotechnology potential of lactobacilli through comparative genomics of 213 strains and associated genera.</title>
        <authorList>
            <person name="Sun Z."/>
            <person name="Harris H.M."/>
            <person name="McCann A."/>
            <person name="Guo C."/>
            <person name="Argimon S."/>
            <person name="Zhang W."/>
            <person name="Yang X."/>
            <person name="Jeffery I.B."/>
            <person name="Cooney J.C."/>
            <person name="Kagawa T.F."/>
            <person name="Liu W."/>
            <person name="Song Y."/>
            <person name="Salvetti E."/>
            <person name="Wrobel A."/>
            <person name="Rasinkangas P."/>
            <person name="Parkhill J."/>
            <person name="Rea M.C."/>
            <person name="O'Sullivan O."/>
            <person name="Ritari J."/>
            <person name="Douillard F.P."/>
            <person name="Paul Ross R."/>
            <person name="Yang R."/>
            <person name="Briner A.E."/>
            <person name="Felis G.E."/>
            <person name="de Vos W.M."/>
            <person name="Barrangou R."/>
            <person name="Klaenhammer T.R."/>
            <person name="Caufield P.W."/>
            <person name="Cui Y."/>
            <person name="Zhang H."/>
            <person name="O'Toole P.W."/>
        </authorList>
    </citation>
    <scope>NUCLEOTIDE SEQUENCE [LARGE SCALE GENOMIC DNA]</scope>
    <source>
        <strain evidence="10 11">DSM 20003</strain>
    </source>
</reference>
<feature type="transmembrane region" description="Helical" evidence="8">
    <location>
        <begin position="49"/>
        <end position="68"/>
    </location>
</feature>
<evidence type="ECO:0000313" key="11">
    <source>
        <dbReference type="Proteomes" id="UP000051461"/>
    </source>
</evidence>
<dbReference type="NCBIfam" id="TIGR00711">
    <property type="entry name" value="efflux_EmrB"/>
    <property type="match status" value="1"/>
</dbReference>
<evidence type="ECO:0000256" key="2">
    <source>
        <dbReference type="ARBA" id="ARBA00008537"/>
    </source>
</evidence>
<comment type="subcellular location">
    <subcellularLocation>
        <location evidence="1">Cell membrane</location>
        <topology evidence="1">Multi-pass membrane protein</topology>
    </subcellularLocation>
</comment>
<name>A0A0R1GUU3_9LACO</name>
<dbReference type="InterPro" id="IPR004638">
    <property type="entry name" value="EmrB-like"/>
</dbReference>
<evidence type="ECO:0000313" key="10">
    <source>
        <dbReference type="EMBL" id="KRK35380.1"/>
    </source>
</evidence>
<feature type="transmembrane region" description="Helical" evidence="8">
    <location>
        <begin position="295"/>
        <end position="317"/>
    </location>
</feature>
<evidence type="ECO:0000256" key="5">
    <source>
        <dbReference type="ARBA" id="ARBA00022692"/>
    </source>
</evidence>
<dbReference type="InterPro" id="IPR036259">
    <property type="entry name" value="MFS_trans_sf"/>
</dbReference>
<dbReference type="Proteomes" id="UP000051461">
    <property type="component" value="Unassembled WGS sequence"/>
</dbReference>
<keyword evidence="3" id="KW-0813">Transport</keyword>
<dbReference type="Gene3D" id="1.20.1720.10">
    <property type="entry name" value="Multidrug resistance protein D"/>
    <property type="match status" value="1"/>
</dbReference>
<feature type="transmembrane region" description="Helical" evidence="8">
    <location>
        <begin position="353"/>
        <end position="371"/>
    </location>
</feature>
<dbReference type="PANTHER" id="PTHR42718">
    <property type="entry name" value="MAJOR FACILITATOR SUPERFAMILY MULTIDRUG TRANSPORTER MFSC"/>
    <property type="match status" value="1"/>
</dbReference>
<evidence type="ECO:0000256" key="6">
    <source>
        <dbReference type="ARBA" id="ARBA00022989"/>
    </source>
</evidence>
<dbReference type="Pfam" id="PF07690">
    <property type="entry name" value="MFS_1"/>
    <property type="match status" value="1"/>
</dbReference>
<dbReference type="Gene3D" id="1.20.1250.20">
    <property type="entry name" value="MFS general substrate transporter like domains"/>
    <property type="match status" value="1"/>
</dbReference>
<dbReference type="CDD" id="cd17321">
    <property type="entry name" value="MFS_MMR_MDR_like"/>
    <property type="match status" value="1"/>
</dbReference>
<dbReference type="GO" id="GO:0005886">
    <property type="term" value="C:plasma membrane"/>
    <property type="evidence" value="ECO:0007669"/>
    <property type="project" value="UniProtKB-SubCell"/>
</dbReference>
<dbReference type="STRING" id="1423726.FC07_GL000107"/>
<keyword evidence="7 8" id="KW-0472">Membrane</keyword>
<keyword evidence="4" id="KW-1003">Cell membrane</keyword>
<dbReference type="EMBL" id="AZDA01000079">
    <property type="protein sequence ID" value="KRK35380.1"/>
    <property type="molecule type" value="Genomic_DNA"/>
</dbReference>
<feature type="domain" description="Major facilitator superfamily (MFS) profile" evidence="9">
    <location>
        <begin position="11"/>
        <end position="463"/>
    </location>
</feature>
<evidence type="ECO:0000256" key="1">
    <source>
        <dbReference type="ARBA" id="ARBA00004651"/>
    </source>
</evidence>
<keyword evidence="6 8" id="KW-1133">Transmembrane helix</keyword>
<accession>A0A0R1GUU3</accession>
<feature type="transmembrane region" description="Helical" evidence="8">
    <location>
        <begin position="9"/>
        <end position="29"/>
    </location>
</feature>
<dbReference type="RefSeq" id="WP_268888237.1">
    <property type="nucleotide sequence ID" value="NZ_AZDA01000079.1"/>
</dbReference>
<dbReference type="PATRIC" id="fig|1423726.3.peg.115"/>
<gene>
    <name evidence="10" type="ORF">FC07_GL000107</name>
</gene>
<evidence type="ECO:0000256" key="4">
    <source>
        <dbReference type="ARBA" id="ARBA00022475"/>
    </source>
</evidence>
<dbReference type="AlphaFoldDB" id="A0A0R1GUU3"/>
<feature type="transmembrane region" description="Helical" evidence="8">
    <location>
        <begin position="266"/>
        <end position="289"/>
    </location>
</feature>
<evidence type="ECO:0000256" key="8">
    <source>
        <dbReference type="SAM" id="Phobius"/>
    </source>
</evidence>
<dbReference type="PROSITE" id="PS50850">
    <property type="entry name" value="MFS"/>
    <property type="match status" value="1"/>
</dbReference>
<sequence>MGTQSKNKWLILITTSLMTFMTVLDASIVNIAMPAISTDLKIPMNRAEWAVSFYIILICMLITLFGKLGDEIGKIRIFQTGTVIFILGSLLCGLSHSLAMLLSGRLVQALGASMTMATNFGIITQIFPQNRRGRALGILNSFVSLGSIAGPGIGGLVLQTWTWQTIFMINVPVGLFTFGLGLFVLPHHAHPWRFQLDGRGFLLWALAILSLFTAIFWGQEIGFTQWRILGLIVLAIVLFGSFYHVEQHQAQPMLNFKIFNNHEFTVGLMCALLVFVTTFFANVLMPFYLEKTLALSAFAAGIVLMGIPIMMLITAPISGALADNHGAQGLTFTGLVLLTLAETYFAIMTPHQSFLWMIGAICLSGIGIGMFQSPNNSIIMSSVPKQYLGIAGSLNGLAREVGMILGLSLATSILYLGMSQRAGRHVTTYVTAHPEWFVTGMHLAYAVATLCGIIALLLTARRLWLERRGMSHE</sequence>
<keyword evidence="11" id="KW-1185">Reference proteome</keyword>
<proteinExistence type="inferred from homology"/>
<dbReference type="GO" id="GO:0022857">
    <property type="term" value="F:transmembrane transporter activity"/>
    <property type="evidence" value="ECO:0007669"/>
    <property type="project" value="InterPro"/>
</dbReference>
<feature type="transmembrane region" description="Helical" evidence="8">
    <location>
        <begin position="397"/>
        <end position="416"/>
    </location>
</feature>
<dbReference type="PANTHER" id="PTHR42718:SF9">
    <property type="entry name" value="MAJOR FACILITATOR SUPERFAMILY MULTIDRUG TRANSPORTER MFSC"/>
    <property type="match status" value="1"/>
</dbReference>
<organism evidence="10 11">
    <name type="scientific">Loigolactobacillus bifermentans DSM 20003</name>
    <dbReference type="NCBI Taxonomy" id="1423726"/>
    <lineage>
        <taxon>Bacteria</taxon>
        <taxon>Bacillati</taxon>
        <taxon>Bacillota</taxon>
        <taxon>Bacilli</taxon>
        <taxon>Lactobacillales</taxon>
        <taxon>Lactobacillaceae</taxon>
        <taxon>Loigolactobacillus</taxon>
    </lineage>
</organism>
<dbReference type="SUPFAM" id="SSF103473">
    <property type="entry name" value="MFS general substrate transporter"/>
    <property type="match status" value="1"/>
</dbReference>